<dbReference type="SMART" id="SM00862">
    <property type="entry name" value="Trans_reg_C"/>
    <property type="match status" value="1"/>
</dbReference>
<keyword evidence="5 8" id="KW-0238">DNA-binding</keyword>
<evidence type="ECO:0000313" key="12">
    <source>
        <dbReference type="Proteomes" id="UP000460318"/>
    </source>
</evidence>
<proteinExistence type="predicted"/>
<feature type="domain" description="OmpR/PhoB-type" evidence="10">
    <location>
        <begin position="131"/>
        <end position="230"/>
    </location>
</feature>
<dbReference type="PANTHER" id="PTHR48111">
    <property type="entry name" value="REGULATOR OF RPOS"/>
    <property type="match status" value="1"/>
</dbReference>
<comment type="subcellular location">
    <subcellularLocation>
        <location evidence="1">Cytoplasm</location>
    </subcellularLocation>
</comment>
<keyword evidence="4" id="KW-0805">Transcription regulation</keyword>
<dbReference type="GO" id="GO:0006355">
    <property type="term" value="P:regulation of DNA-templated transcription"/>
    <property type="evidence" value="ECO:0007669"/>
    <property type="project" value="InterPro"/>
</dbReference>
<evidence type="ECO:0000313" key="11">
    <source>
        <dbReference type="EMBL" id="MWV43673.1"/>
    </source>
</evidence>
<evidence type="ECO:0000256" key="3">
    <source>
        <dbReference type="ARBA" id="ARBA00023012"/>
    </source>
</evidence>
<dbReference type="InterPro" id="IPR036388">
    <property type="entry name" value="WH-like_DNA-bd_sf"/>
</dbReference>
<dbReference type="SUPFAM" id="SSF52172">
    <property type="entry name" value="CheY-like"/>
    <property type="match status" value="1"/>
</dbReference>
<dbReference type="Gene3D" id="1.10.10.10">
    <property type="entry name" value="Winged helix-like DNA-binding domain superfamily/Winged helix DNA-binding domain"/>
    <property type="match status" value="1"/>
</dbReference>
<dbReference type="Gene3D" id="6.10.250.690">
    <property type="match status" value="1"/>
</dbReference>
<dbReference type="CDD" id="cd00383">
    <property type="entry name" value="trans_reg_C"/>
    <property type="match status" value="1"/>
</dbReference>
<dbReference type="PROSITE" id="PS50110">
    <property type="entry name" value="RESPONSE_REGULATORY"/>
    <property type="match status" value="1"/>
</dbReference>
<dbReference type="Proteomes" id="UP000460318">
    <property type="component" value="Unassembled WGS sequence"/>
</dbReference>
<dbReference type="InterPro" id="IPR039420">
    <property type="entry name" value="WalR-like"/>
</dbReference>
<protein>
    <submittedName>
        <fullName evidence="11">Response regulator</fullName>
    </submittedName>
</protein>
<dbReference type="GO" id="GO:0005829">
    <property type="term" value="C:cytosol"/>
    <property type="evidence" value="ECO:0007669"/>
    <property type="project" value="TreeGrafter"/>
</dbReference>
<dbReference type="SMART" id="SM00448">
    <property type="entry name" value="REC"/>
    <property type="match status" value="1"/>
</dbReference>
<dbReference type="GO" id="GO:0000156">
    <property type="term" value="F:phosphorelay response regulator activity"/>
    <property type="evidence" value="ECO:0007669"/>
    <property type="project" value="TreeGrafter"/>
</dbReference>
<keyword evidence="3" id="KW-0902">Two-component regulatory system</keyword>
<evidence type="ECO:0000256" key="1">
    <source>
        <dbReference type="ARBA" id="ARBA00004496"/>
    </source>
</evidence>
<dbReference type="GO" id="GO:0000976">
    <property type="term" value="F:transcription cis-regulatory region binding"/>
    <property type="evidence" value="ECO:0007669"/>
    <property type="project" value="TreeGrafter"/>
</dbReference>
<dbReference type="EMBL" id="WUBI01000001">
    <property type="protein sequence ID" value="MWV43673.1"/>
    <property type="molecule type" value="Genomic_DNA"/>
</dbReference>
<dbReference type="GO" id="GO:0032993">
    <property type="term" value="C:protein-DNA complex"/>
    <property type="evidence" value="ECO:0007669"/>
    <property type="project" value="TreeGrafter"/>
</dbReference>
<dbReference type="Pfam" id="PF00072">
    <property type="entry name" value="Response_reg"/>
    <property type="match status" value="1"/>
</dbReference>
<evidence type="ECO:0000256" key="6">
    <source>
        <dbReference type="ARBA" id="ARBA00023163"/>
    </source>
</evidence>
<evidence type="ECO:0000259" key="9">
    <source>
        <dbReference type="PROSITE" id="PS50110"/>
    </source>
</evidence>
<evidence type="ECO:0000256" key="7">
    <source>
        <dbReference type="PROSITE-ProRule" id="PRU00169"/>
    </source>
</evidence>
<dbReference type="InterPro" id="IPR001789">
    <property type="entry name" value="Sig_transdc_resp-reg_receiver"/>
</dbReference>
<dbReference type="FunFam" id="3.40.50.2300:FF:000001">
    <property type="entry name" value="DNA-binding response regulator PhoB"/>
    <property type="match status" value="1"/>
</dbReference>
<sequence length="231" mass="26805">MNKDQILVVDDEWNMRNLLRIYLTQAGFGVKEAASGREAVDLMRINAFDAVVLDIMMPDMDGWQVCEKLRSFSIAPVMMLSARSETKDIVKGLKIGADDYMPKPFQPEELIERIHALIRRSRQARFQAGQVRKIAMPELTIYPEGREVLVQQMAVELTQKEYDILLLLAEHEHRVYTRDVLVDKIWGTEYDGDYRVVDTHVKNIREKVQRAGLSYNPIQTVWGVGYRWYKG</sequence>
<evidence type="ECO:0000256" key="4">
    <source>
        <dbReference type="ARBA" id="ARBA00023015"/>
    </source>
</evidence>
<feature type="domain" description="Response regulatory" evidence="9">
    <location>
        <begin position="5"/>
        <end position="118"/>
    </location>
</feature>
<dbReference type="Pfam" id="PF00486">
    <property type="entry name" value="Trans_reg_C"/>
    <property type="match status" value="1"/>
</dbReference>
<comment type="caution">
    <text evidence="11">The sequence shown here is derived from an EMBL/GenBank/DDBJ whole genome shotgun (WGS) entry which is preliminary data.</text>
</comment>
<reference evidence="11 12" key="1">
    <citation type="submission" date="2019-12" db="EMBL/GenBank/DDBJ databases">
        <title>Paenibacillus sp. nov., an endophytic bacterium isolated from the stem of Dendrobium.</title>
        <authorList>
            <person name="Zhao R."/>
        </authorList>
    </citation>
    <scope>NUCLEOTIDE SEQUENCE [LARGE SCALE GENOMIC DNA]</scope>
    <source>
        <strain evidence="11 12">HJL G12</strain>
    </source>
</reference>
<organism evidence="11 12">
    <name type="scientific">Paenibacillus dendrobii</name>
    <dbReference type="NCBI Taxonomy" id="2691084"/>
    <lineage>
        <taxon>Bacteria</taxon>
        <taxon>Bacillati</taxon>
        <taxon>Bacillota</taxon>
        <taxon>Bacilli</taxon>
        <taxon>Bacillales</taxon>
        <taxon>Paenibacillaceae</taxon>
        <taxon>Paenibacillus</taxon>
    </lineage>
</organism>
<keyword evidence="6" id="KW-0804">Transcription</keyword>
<dbReference type="Gene3D" id="3.40.50.2300">
    <property type="match status" value="1"/>
</dbReference>
<gene>
    <name evidence="11" type="ORF">GRF59_08490</name>
</gene>
<dbReference type="AlphaFoldDB" id="A0A7X3LHL2"/>
<keyword evidence="2 7" id="KW-0597">Phosphoprotein</keyword>
<evidence type="ECO:0000256" key="2">
    <source>
        <dbReference type="ARBA" id="ARBA00022553"/>
    </source>
</evidence>
<name>A0A7X3LHL2_9BACL</name>
<dbReference type="InterPro" id="IPR001867">
    <property type="entry name" value="OmpR/PhoB-type_DNA-bd"/>
</dbReference>
<feature type="modified residue" description="4-aspartylphosphate" evidence="7">
    <location>
        <position position="54"/>
    </location>
</feature>
<dbReference type="PROSITE" id="PS51755">
    <property type="entry name" value="OMPR_PHOB"/>
    <property type="match status" value="1"/>
</dbReference>
<evidence type="ECO:0000259" key="10">
    <source>
        <dbReference type="PROSITE" id="PS51755"/>
    </source>
</evidence>
<dbReference type="FunFam" id="1.10.10.10:FF:000018">
    <property type="entry name" value="DNA-binding response regulator ResD"/>
    <property type="match status" value="1"/>
</dbReference>
<accession>A0A7X3LHL2</accession>
<keyword evidence="12" id="KW-1185">Reference proteome</keyword>
<evidence type="ECO:0000256" key="5">
    <source>
        <dbReference type="ARBA" id="ARBA00023125"/>
    </source>
</evidence>
<dbReference type="RefSeq" id="WP_160497153.1">
    <property type="nucleotide sequence ID" value="NZ_WUBI01000001.1"/>
</dbReference>
<feature type="DNA-binding region" description="OmpR/PhoB-type" evidence="8">
    <location>
        <begin position="131"/>
        <end position="230"/>
    </location>
</feature>
<evidence type="ECO:0000256" key="8">
    <source>
        <dbReference type="PROSITE-ProRule" id="PRU01091"/>
    </source>
</evidence>
<dbReference type="PANTHER" id="PTHR48111:SF1">
    <property type="entry name" value="TWO-COMPONENT RESPONSE REGULATOR ORR33"/>
    <property type="match status" value="1"/>
</dbReference>
<dbReference type="CDD" id="cd17574">
    <property type="entry name" value="REC_OmpR"/>
    <property type="match status" value="1"/>
</dbReference>
<dbReference type="InterPro" id="IPR011006">
    <property type="entry name" value="CheY-like_superfamily"/>
</dbReference>